<gene>
    <name evidence="3" type="ORF">ACJMK2_015732</name>
</gene>
<keyword evidence="2" id="KW-1015">Disulfide bond</keyword>
<accession>A0ABD3UUJ2</accession>
<dbReference type="PROSITE" id="PS50092">
    <property type="entry name" value="TSP1"/>
    <property type="match status" value="3"/>
</dbReference>
<dbReference type="EMBL" id="JBJQND010000015">
    <property type="protein sequence ID" value="KAL3852043.1"/>
    <property type="molecule type" value="Genomic_DNA"/>
</dbReference>
<evidence type="ECO:0000313" key="3">
    <source>
        <dbReference type="EMBL" id="KAL3852043.1"/>
    </source>
</evidence>
<sequence>DGIWKEWVAWSSCSKSCENGTQSRTRVCYYDPTALVGKPCPGDAKETISCNTERCPIDGKWSDWSSYSTCSVSCGNGTHTRNRSCIFNDPAAPHGAACFGANSTSGPCNAGPCPVDGTWSAWTNYTACSKTCGGGIQFRSRQCSFQTGHPHGRDCIGNTSSSQECHTNLCP</sequence>
<dbReference type="AlphaFoldDB" id="A0ABD3UUJ2"/>
<dbReference type="FunFam" id="2.20.100.10:FF:000001">
    <property type="entry name" value="semaphorin-5A isoform X1"/>
    <property type="match status" value="3"/>
</dbReference>
<evidence type="ECO:0000256" key="1">
    <source>
        <dbReference type="ARBA" id="ARBA00022737"/>
    </source>
</evidence>
<organism evidence="3 4">
    <name type="scientific">Sinanodonta woodiana</name>
    <name type="common">Chinese pond mussel</name>
    <name type="synonym">Anodonta woodiana</name>
    <dbReference type="NCBI Taxonomy" id="1069815"/>
    <lineage>
        <taxon>Eukaryota</taxon>
        <taxon>Metazoa</taxon>
        <taxon>Spiralia</taxon>
        <taxon>Lophotrochozoa</taxon>
        <taxon>Mollusca</taxon>
        <taxon>Bivalvia</taxon>
        <taxon>Autobranchia</taxon>
        <taxon>Heteroconchia</taxon>
        <taxon>Palaeoheterodonta</taxon>
        <taxon>Unionida</taxon>
        <taxon>Unionoidea</taxon>
        <taxon>Unionidae</taxon>
        <taxon>Unioninae</taxon>
        <taxon>Sinanodonta</taxon>
    </lineage>
</organism>
<keyword evidence="1" id="KW-0677">Repeat</keyword>
<keyword evidence="4" id="KW-1185">Reference proteome</keyword>
<dbReference type="PANTHER" id="PTHR22906">
    <property type="entry name" value="PROPERDIN"/>
    <property type="match status" value="1"/>
</dbReference>
<evidence type="ECO:0000256" key="2">
    <source>
        <dbReference type="ARBA" id="ARBA00023157"/>
    </source>
</evidence>
<dbReference type="SUPFAM" id="SSF82895">
    <property type="entry name" value="TSP-1 type 1 repeat"/>
    <property type="match status" value="3"/>
</dbReference>
<proteinExistence type="predicted"/>
<protein>
    <submittedName>
        <fullName evidence="3">Uncharacterized protein</fullName>
    </submittedName>
</protein>
<reference evidence="3 4" key="1">
    <citation type="submission" date="2024-11" db="EMBL/GenBank/DDBJ databases">
        <title>Chromosome-level genome assembly of the freshwater bivalve Anodonta woodiana.</title>
        <authorList>
            <person name="Chen X."/>
        </authorList>
    </citation>
    <scope>NUCLEOTIDE SEQUENCE [LARGE SCALE GENOMIC DNA]</scope>
    <source>
        <strain evidence="3">MN2024</strain>
        <tissue evidence="3">Gills</tissue>
    </source>
</reference>
<dbReference type="Gene3D" id="2.20.100.10">
    <property type="entry name" value="Thrombospondin type-1 (TSP1) repeat"/>
    <property type="match status" value="3"/>
</dbReference>
<comment type="caution">
    <text evidence="3">The sequence shown here is derived from an EMBL/GenBank/DDBJ whole genome shotgun (WGS) entry which is preliminary data.</text>
</comment>
<dbReference type="InterPro" id="IPR000884">
    <property type="entry name" value="TSP1_rpt"/>
</dbReference>
<feature type="non-terminal residue" evidence="3">
    <location>
        <position position="171"/>
    </location>
</feature>
<dbReference type="InterPro" id="IPR036383">
    <property type="entry name" value="TSP1_rpt_sf"/>
</dbReference>
<dbReference type="SMART" id="SM00209">
    <property type="entry name" value="TSP1"/>
    <property type="match status" value="3"/>
</dbReference>
<dbReference type="InterPro" id="IPR052065">
    <property type="entry name" value="Compl_asym_regulator"/>
</dbReference>
<feature type="non-terminal residue" evidence="3">
    <location>
        <position position="1"/>
    </location>
</feature>
<name>A0ABD3UUJ2_SINWO</name>
<dbReference type="Pfam" id="PF00090">
    <property type="entry name" value="TSP_1"/>
    <property type="match status" value="3"/>
</dbReference>
<dbReference type="Proteomes" id="UP001634394">
    <property type="component" value="Unassembled WGS sequence"/>
</dbReference>
<evidence type="ECO:0000313" key="4">
    <source>
        <dbReference type="Proteomes" id="UP001634394"/>
    </source>
</evidence>